<reference evidence="1 2" key="1">
    <citation type="submission" date="2021-07" db="EMBL/GenBank/DDBJ databases">
        <title>Genome data of Colletotrichum spaethianum.</title>
        <authorList>
            <person name="Utami Y.D."/>
            <person name="Hiruma K."/>
        </authorList>
    </citation>
    <scope>NUCLEOTIDE SEQUENCE [LARGE SCALE GENOMIC DNA]</scope>
    <source>
        <strain evidence="1 2">MAFF 242679</strain>
    </source>
</reference>
<proteinExistence type="predicted"/>
<dbReference type="AlphaFoldDB" id="A0AA37GYG0"/>
<accession>A0AA37GYG0</accession>
<gene>
    <name evidence="1" type="ORF">ColLi_12170</name>
</gene>
<evidence type="ECO:0000313" key="2">
    <source>
        <dbReference type="Proteomes" id="UP001055172"/>
    </source>
</evidence>
<organism evidence="1 2">
    <name type="scientific">Colletotrichum liriopes</name>
    <dbReference type="NCBI Taxonomy" id="708192"/>
    <lineage>
        <taxon>Eukaryota</taxon>
        <taxon>Fungi</taxon>
        <taxon>Dikarya</taxon>
        <taxon>Ascomycota</taxon>
        <taxon>Pezizomycotina</taxon>
        <taxon>Sordariomycetes</taxon>
        <taxon>Hypocreomycetidae</taxon>
        <taxon>Glomerellales</taxon>
        <taxon>Glomerellaceae</taxon>
        <taxon>Colletotrichum</taxon>
        <taxon>Colletotrichum spaethianum species complex</taxon>
    </lineage>
</organism>
<sequence length="78" mass="7748">MAAAQPGELRDLLKQGIDAGPDGVGSVLRGCCSVGAQVGPAAEEPDIAARTSTLVVLCKTFAENTAGEPGFFLASVSG</sequence>
<name>A0AA37GYG0_9PEZI</name>
<protein>
    <submittedName>
        <fullName evidence="1">Uncharacterized protein</fullName>
    </submittedName>
</protein>
<keyword evidence="2" id="KW-1185">Reference proteome</keyword>
<dbReference type="Proteomes" id="UP001055172">
    <property type="component" value="Unassembled WGS sequence"/>
</dbReference>
<dbReference type="EMBL" id="BPPX01000040">
    <property type="protein sequence ID" value="GJC89332.1"/>
    <property type="molecule type" value="Genomic_DNA"/>
</dbReference>
<comment type="caution">
    <text evidence="1">The sequence shown here is derived from an EMBL/GenBank/DDBJ whole genome shotgun (WGS) entry which is preliminary data.</text>
</comment>
<evidence type="ECO:0000313" key="1">
    <source>
        <dbReference type="EMBL" id="GJC89332.1"/>
    </source>
</evidence>